<keyword evidence="2" id="KW-1185">Reference proteome</keyword>
<dbReference type="Proteomes" id="UP001017257">
    <property type="component" value="Plasmid pR24_1"/>
</dbReference>
<dbReference type="RefSeq" id="WP_173945124.1">
    <property type="nucleotide sequence ID" value="NZ_CP102846.1"/>
</dbReference>
<organism evidence="1 2">
    <name type="scientific">Microvirga terrae</name>
    <dbReference type="NCBI Taxonomy" id="2740529"/>
    <lineage>
        <taxon>Bacteria</taxon>
        <taxon>Pseudomonadati</taxon>
        <taxon>Pseudomonadota</taxon>
        <taxon>Alphaproteobacteria</taxon>
        <taxon>Hyphomicrobiales</taxon>
        <taxon>Methylobacteriaceae</taxon>
        <taxon>Microvirga</taxon>
    </lineage>
</organism>
<evidence type="ECO:0000313" key="2">
    <source>
        <dbReference type="Proteomes" id="UP001017257"/>
    </source>
</evidence>
<sequence length="77" mass="8190">MSDALNDLETCPEIRRPETRIGEVWLGGQAPLNGLLGGNLEHTVTPSVVGGLKPLSSVSRSWWLLIAIPGPHAALSH</sequence>
<reference evidence="1" key="1">
    <citation type="submission" date="2022-08" db="EMBL/GenBank/DDBJ databases">
        <title>Microvirga terrae sp. nov., isolated from soil.</title>
        <authorList>
            <person name="Kim K.H."/>
            <person name="Seo Y.L."/>
            <person name="Kim J.M."/>
            <person name="Lee J.K."/>
            <person name="Han D.M."/>
            <person name="Jeon C.O."/>
        </authorList>
    </citation>
    <scope>NUCLEOTIDE SEQUENCE</scope>
    <source>
        <strain evidence="1">R24</strain>
        <plasmid evidence="1">pR24_1</plasmid>
    </source>
</reference>
<gene>
    <name evidence="1" type="ORF">HPT29_025600</name>
</gene>
<protein>
    <submittedName>
        <fullName evidence="1">Uncharacterized protein</fullName>
    </submittedName>
</protein>
<evidence type="ECO:0000313" key="1">
    <source>
        <dbReference type="EMBL" id="UVF22526.1"/>
    </source>
</evidence>
<name>A0ABY5RZ51_9HYPH</name>
<accession>A0ABY5RZ51</accession>
<proteinExistence type="predicted"/>
<keyword evidence="1" id="KW-0614">Plasmid</keyword>
<geneLocation type="plasmid" evidence="1 2">
    <name>pR24_1</name>
</geneLocation>
<dbReference type="EMBL" id="CP102846">
    <property type="protein sequence ID" value="UVF22526.1"/>
    <property type="molecule type" value="Genomic_DNA"/>
</dbReference>